<accession>A0A399G5P3</accession>
<dbReference type="PROSITE" id="PS50206">
    <property type="entry name" value="RHODANESE_3"/>
    <property type="match status" value="1"/>
</dbReference>
<gene>
    <name evidence="1" type="ORF">NI17_000650</name>
</gene>
<dbReference type="InterPro" id="IPR036388">
    <property type="entry name" value="WH-like_DNA-bd_sf"/>
</dbReference>
<dbReference type="InterPro" id="IPR001763">
    <property type="entry name" value="Rhodanese-like_dom"/>
</dbReference>
<dbReference type="InterPro" id="IPR001845">
    <property type="entry name" value="HTH_ArsR_DNA-bd_dom"/>
</dbReference>
<dbReference type="InterPro" id="IPR050229">
    <property type="entry name" value="GlpE_sulfurtransferase"/>
</dbReference>
<dbReference type="SUPFAM" id="SSF52821">
    <property type="entry name" value="Rhodanese/Cell cycle control phosphatase"/>
    <property type="match status" value="1"/>
</dbReference>
<dbReference type="InterPro" id="IPR036390">
    <property type="entry name" value="WH_DNA-bd_sf"/>
</dbReference>
<dbReference type="PANTHER" id="PTHR43031:SF1">
    <property type="entry name" value="PYRIDINE NUCLEOTIDE-DISULPHIDE OXIDOREDUCTASE"/>
    <property type="match status" value="1"/>
</dbReference>
<dbReference type="SUPFAM" id="SSF46785">
    <property type="entry name" value="Winged helix' DNA-binding domain"/>
    <property type="match status" value="1"/>
</dbReference>
<dbReference type="CDD" id="cd00090">
    <property type="entry name" value="HTH_ARSR"/>
    <property type="match status" value="1"/>
</dbReference>
<dbReference type="Gene3D" id="3.40.250.10">
    <property type="entry name" value="Rhodanese-like domain"/>
    <property type="match status" value="1"/>
</dbReference>
<sequence length="212" mass="23958">MGEFTEEPIYAQLARLGKALSSPVRLRLLDLLDQREHTVEELAEAAGVPLKNTSAQLQRLREVHLVAGRREGSRVRYRLADPGVSRFLGCFQEFAEERLADLRDAVAEHLGDPAELRPMRASELRERLDDPDLLVLDVRAPDEYAADHVPGAVSVPMEELRERLAELPEDVEIVAYCQGPYCVLSPTAVRVLRDHGRRARTLDGGFTRWRRT</sequence>
<dbReference type="EMBL" id="CP063196">
    <property type="protein sequence ID" value="UOE19812.1"/>
    <property type="molecule type" value="Genomic_DNA"/>
</dbReference>
<dbReference type="RefSeq" id="WP_068687724.1">
    <property type="nucleotide sequence ID" value="NZ_CP063196.1"/>
</dbReference>
<dbReference type="KEGG" id="thao:NI17_000650"/>
<dbReference type="Proteomes" id="UP000265719">
    <property type="component" value="Chromosome"/>
</dbReference>
<proteinExistence type="predicted"/>
<dbReference type="NCBIfam" id="NF033788">
    <property type="entry name" value="HTH_metalloreg"/>
    <property type="match status" value="1"/>
</dbReference>
<dbReference type="SMART" id="SM00418">
    <property type="entry name" value="HTH_ARSR"/>
    <property type="match status" value="1"/>
</dbReference>
<keyword evidence="2" id="KW-1185">Reference proteome</keyword>
<dbReference type="GO" id="GO:0004792">
    <property type="term" value="F:thiosulfate-cyanide sulfurtransferase activity"/>
    <property type="evidence" value="ECO:0007669"/>
    <property type="project" value="InterPro"/>
</dbReference>
<dbReference type="Pfam" id="PF12840">
    <property type="entry name" value="HTH_20"/>
    <property type="match status" value="1"/>
</dbReference>
<evidence type="ECO:0000313" key="2">
    <source>
        <dbReference type="Proteomes" id="UP000265719"/>
    </source>
</evidence>
<dbReference type="InterPro" id="IPR011991">
    <property type="entry name" value="ArsR-like_HTH"/>
</dbReference>
<dbReference type="Pfam" id="PF00581">
    <property type="entry name" value="Rhodanese"/>
    <property type="match status" value="1"/>
</dbReference>
<dbReference type="InterPro" id="IPR036873">
    <property type="entry name" value="Rhodanese-like_dom_sf"/>
</dbReference>
<dbReference type="PROSITE" id="PS50987">
    <property type="entry name" value="HTH_ARSR_2"/>
    <property type="match status" value="1"/>
</dbReference>
<dbReference type="SMART" id="SM00450">
    <property type="entry name" value="RHOD"/>
    <property type="match status" value="1"/>
</dbReference>
<dbReference type="InterPro" id="IPR001307">
    <property type="entry name" value="Thiosulphate_STrfase_CS"/>
</dbReference>
<protein>
    <submittedName>
        <fullName evidence="1">Metalloregulator ArsR/SmtB family transcription factor</fullName>
    </submittedName>
</protein>
<dbReference type="AlphaFoldDB" id="A0A399G5P3"/>
<name>A0A399G5P3_9ACTN</name>
<organism evidence="1 2">
    <name type="scientific">Thermobifida halotolerans</name>
    <dbReference type="NCBI Taxonomy" id="483545"/>
    <lineage>
        <taxon>Bacteria</taxon>
        <taxon>Bacillati</taxon>
        <taxon>Actinomycetota</taxon>
        <taxon>Actinomycetes</taxon>
        <taxon>Streptosporangiales</taxon>
        <taxon>Nocardiopsidaceae</taxon>
        <taxon>Thermobifida</taxon>
    </lineage>
</organism>
<reference evidence="1" key="1">
    <citation type="submission" date="2020-10" db="EMBL/GenBank/DDBJ databases">
        <title>De novo genome project of the cellulose decomposer Thermobifida halotolerans type strain.</title>
        <authorList>
            <person name="Nagy I."/>
            <person name="Horvath B."/>
            <person name="Kukolya J."/>
            <person name="Nagy I."/>
            <person name="Orsini M."/>
        </authorList>
    </citation>
    <scope>NUCLEOTIDE SEQUENCE</scope>
    <source>
        <strain evidence="1">DSM 44931</strain>
    </source>
</reference>
<dbReference type="Gene3D" id="1.10.10.10">
    <property type="entry name" value="Winged helix-like DNA-binding domain superfamily/Winged helix DNA-binding domain"/>
    <property type="match status" value="1"/>
</dbReference>
<dbReference type="GO" id="GO:0003700">
    <property type="term" value="F:DNA-binding transcription factor activity"/>
    <property type="evidence" value="ECO:0007669"/>
    <property type="project" value="InterPro"/>
</dbReference>
<evidence type="ECO:0000313" key="1">
    <source>
        <dbReference type="EMBL" id="UOE19812.1"/>
    </source>
</evidence>
<dbReference type="OrthoDB" id="9800872at2"/>
<dbReference type="PROSITE" id="PS00380">
    <property type="entry name" value="RHODANESE_1"/>
    <property type="match status" value="1"/>
</dbReference>
<dbReference type="PANTHER" id="PTHR43031">
    <property type="entry name" value="FAD-DEPENDENT OXIDOREDUCTASE"/>
    <property type="match status" value="1"/>
</dbReference>